<dbReference type="EMBL" id="AHMU02000071">
    <property type="protein sequence ID" value="EMN20121.1"/>
    <property type="molecule type" value="Genomic_DNA"/>
</dbReference>
<accession>M6JES9</accession>
<organism evidence="1 2">
    <name type="scientific">Leptospira santarosai serovar Arenal str. MAVJ 401</name>
    <dbReference type="NCBI Taxonomy" id="1049976"/>
    <lineage>
        <taxon>Bacteria</taxon>
        <taxon>Pseudomonadati</taxon>
        <taxon>Spirochaetota</taxon>
        <taxon>Spirochaetia</taxon>
        <taxon>Leptospirales</taxon>
        <taxon>Leptospiraceae</taxon>
        <taxon>Leptospira</taxon>
    </lineage>
</organism>
<dbReference type="Proteomes" id="UP000012106">
    <property type="component" value="Unassembled WGS sequence"/>
</dbReference>
<gene>
    <name evidence="1" type="ORF">LEP1GSC063_2691</name>
</gene>
<protein>
    <submittedName>
        <fullName evidence="1">Uncharacterized protein</fullName>
    </submittedName>
</protein>
<dbReference type="AlphaFoldDB" id="M6JES9"/>
<sequence length="49" mass="5569">MLGDPNANRNEVVAAVIKIKKVSEEEAQDIFDFNLSQTAQMESDLQFRK</sequence>
<reference evidence="1 2" key="1">
    <citation type="submission" date="2013-01" db="EMBL/GenBank/DDBJ databases">
        <authorList>
            <person name="Harkins D.M."/>
            <person name="Durkin A.S."/>
            <person name="Brinkac L.M."/>
            <person name="Haft D.H."/>
            <person name="Selengut J.D."/>
            <person name="Sanka R."/>
            <person name="DePew J."/>
            <person name="Purushe J."/>
            <person name="Hartskeerl R.A."/>
            <person name="Ahmed A."/>
            <person name="van der Linden H."/>
            <person name="Goris M.G.A."/>
            <person name="Vinetz J.M."/>
            <person name="Sutton G.G."/>
            <person name="Nierman W.C."/>
            <person name="Fouts D.E."/>
        </authorList>
    </citation>
    <scope>NUCLEOTIDE SEQUENCE [LARGE SCALE GENOMIC DNA]</scope>
    <source>
        <strain evidence="1 2">MAVJ 401</strain>
    </source>
</reference>
<proteinExistence type="predicted"/>
<evidence type="ECO:0000313" key="1">
    <source>
        <dbReference type="EMBL" id="EMN20121.1"/>
    </source>
</evidence>
<comment type="caution">
    <text evidence="1">The sequence shown here is derived from an EMBL/GenBank/DDBJ whole genome shotgun (WGS) entry which is preliminary data.</text>
</comment>
<evidence type="ECO:0000313" key="2">
    <source>
        <dbReference type="Proteomes" id="UP000012106"/>
    </source>
</evidence>
<name>M6JES9_9LEPT</name>